<comment type="caution">
    <text evidence="1">The sequence shown here is derived from an EMBL/GenBank/DDBJ whole genome shotgun (WGS) entry which is preliminary data.</text>
</comment>
<protein>
    <submittedName>
        <fullName evidence="1">OTU domain-containing protein 7B</fullName>
    </submittedName>
</protein>
<organism evidence="1 2">
    <name type="scientific">Caerostris darwini</name>
    <dbReference type="NCBI Taxonomy" id="1538125"/>
    <lineage>
        <taxon>Eukaryota</taxon>
        <taxon>Metazoa</taxon>
        <taxon>Ecdysozoa</taxon>
        <taxon>Arthropoda</taxon>
        <taxon>Chelicerata</taxon>
        <taxon>Arachnida</taxon>
        <taxon>Araneae</taxon>
        <taxon>Araneomorphae</taxon>
        <taxon>Entelegynae</taxon>
        <taxon>Araneoidea</taxon>
        <taxon>Araneidae</taxon>
        <taxon>Caerostris</taxon>
    </lineage>
</organism>
<evidence type="ECO:0000313" key="2">
    <source>
        <dbReference type="Proteomes" id="UP001054837"/>
    </source>
</evidence>
<dbReference type="Proteomes" id="UP001054837">
    <property type="component" value="Unassembled WGS sequence"/>
</dbReference>
<dbReference type="Gene3D" id="4.10.240.30">
    <property type="match status" value="1"/>
</dbReference>
<proteinExistence type="predicted"/>
<dbReference type="EMBL" id="BPLQ01015110">
    <property type="protein sequence ID" value="GIY85897.1"/>
    <property type="molecule type" value="Genomic_DNA"/>
</dbReference>
<reference evidence="1 2" key="1">
    <citation type="submission" date="2021-06" db="EMBL/GenBank/DDBJ databases">
        <title>Caerostris darwini draft genome.</title>
        <authorList>
            <person name="Kono N."/>
            <person name="Arakawa K."/>
        </authorList>
    </citation>
    <scope>NUCLEOTIDE SEQUENCE [LARGE SCALE GENOMIC DNA]</scope>
</reference>
<dbReference type="AlphaFoldDB" id="A0AAV4WSR0"/>
<evidence type="ECO:0000313" key="1">
    <source>
        <dbReference type="EMBL" id="GIY85897.1"/>
    </source>
</evidence>
<keyword evidence="2" id="KW-1185">Reference proteome</keyword>
<name>A0AAV4WSR0_9ARAC</name>
<sequence length="389" mass="43357">MLFTLQLLDGTISGVGATTLKLAVIPVTDPENKLLPLQFAVDPGPEVRWSQDENDSWVIARLTLTDKEKLILLNEYLDIKNIEVTLENGSIDNSTHKEMNGHLAAAKFYDPYESDDSSSDREISCTGSKSKKNKAARQFQTVAKQFGSIGRSMSKKLKHIGNIARRGGSFKGETTIVKRTSDSLKNKRTLSGLPMISRTATVDSSLNPRQVVVAILNTEKKHEYQKKLIQNYLSSAIHRYENDKNKKNGAYCHNGKFPNMQCINPGCTMYSSLSTSYMCSTCYTKQKHTEFELLQGQKTTEVINDGPIVVSGKSSFYTEVDKAMKESIEKLPVSDLLVCGTSEYKNSMFYDKFHCDNATYPSLIPDHKCPSTSLDSHSVLKTIEESSSI</sequence>
<gene>
    <name evidence="1" type="primary">OTUD7B_1</name>
    <name evidence="1" type="ORF">CDAR_310921</name>
</gene>
<accession>A0AAV4WSR0</accession>